<evidence type="ECO:0000313" key="2">
    <source>
        <dbReference type="Proteomes" id="UP000814128"/>
    </source>
</evidence>
<protein>
    <submittedName>
        <fullName evidence="1">WD40-repeat-containing domain protein</fullName>
    </submittedName>
</protein>
<evidence type="ECO:0000313" key="1">
    <source>
        <dbReference type="EMBL" id="KAI0028176.1"/>
    </source>
</evidence>
<dbReference type="EMBL" id="MU273785">
    <property type="protein sequence ID" value="KAI0028176.1"/>
    <property type="molecule type" value="Genomic_DNA"/>
</dbReference>
<reference evidence="1" key="2">
    <citation type="journal article" date="2022" name="New Phytol.">
        <title>Evolutionary transition to the ectomycorrhizal habit in the genomes of a hyperdiverse lineage of mushroom-forming fungi.</title>
        <authorList>
            <person name="Looney B."/>
            <person name="Miyauchi S."/>
            <person name="Morin E."/>
            <person name="Drula E."/>
            <person name="Courty P.E."/>
            <person name="Kohler A."/>
            <person name="Kuo A."/>
            <person name="LaButti K."/>
            <person name="Pangilinan J."/>
            <person name="Lipzen A."/>
            <person name="Riley R."/>
            <person name="Andreopoulos W."/>
            <person name="He G."/>
            <person name="Johnson J."/>
            <person name="Nolan M."/>
            <person name="Tritt A."/>
            <person name="Barry K.W."/>
            <person name="Grigoriev I.V."/>
            <person name="Nagy L.G."/>
            <person name="Hibbett D."/>
            <person name="Henrissat B."/>
            <person name="Matheny P.B."/>
            <person name="Labbe J."/>
            <person name="Martin F.M."/>
        </authorList>
    </citation>
    <scope>NUCLEOTIDE SEQUENCE</scope>
    <source>
        <strain evidence="1">EC-137</strain>
    </source>
</reference>
<sequence length="312" mass="33733">MLRYLAVTSVDDIHAGVNCLAFNNDGRYFASGGHDGALYIFEARDGRLIRRYLAHSAIQAIAWDGQFLNTVIAGDQAGDVYSICILGQSEAHDRTWIEHVPGPIYAMTTLGSLLAISSGNGIYIVTKNSPDSWGTLAALPPPPSPFHSHTVALTGPVATCIHFVNNDRLVATFLQHGIVGYDLHTHSILWQLQPRTCYTGASHLSPDNSAVATTNLYDGIDWYTLQGVHLEGLRLKRHSYTTLMNIRDDLNVILPIKFIEGGTAIVLGGTDGLAHIISSGIGGGDRQVLDHRDGVVQALVGHPLFGIRAFAF</sequence>
<keyword evidence="2" id="KW-1185">Reference proteome</keyword>
<accession>A0ACB8QA92</accession>
<name>A0ACB8QA92_9AGAM</name>
<dbReference type="Proteomes" id="UP000814128">
    <property type="component" value="Unassembled WGS sequence"/>
</dbReference>
<comment type="caution">
    <text evidence="1">The sequence shown here is derived from an EMBL/GenBank/DDBJ whole genome shotgun (WGS) entry which is preliminary data.</text>
</comment>
<reference evidence="1" key="1">
    <citation type="submission" date="2021-02" db="EMBL/GenBank/DDBJ databases">
        <authorList>
            <consortium name="DOE Joint Genome Institute"/>
            <person name="Ahrendt S."/>
            <person name="Looney B.P."/>
            <person name="Miyauchi S."/>
            <person name="Morin E."/>
            <person name="Drula E."/>
            <person name="Courty P.E."/>
            <person name="Chicoki N."/>
            <person name="Fauchery L."/>
            <person name="Kohler A."/>
            <person name="Kuo A."/>
            <person name="Labutti K."/>
            <person name="Pangilinan J."/>
            <person name="Lipzen A."/>
            <person name="Riley R."/>
            <person name="Andreopoulos W."/>
            <person name="He G."/>
            <person name="Johnson J."/>
            <person name="Barry K.W."/>
            <person name="Grigoriev I.V."/>
            <person name="Nagy L."/>
            <person name="Hibbett D."/>
            <person name="Henrissat B."/>
            <person name="Matheny P.B."/>
            <person name="Labbe J."/>
            <person name="Martin F."/>
        </authorList>
    </citation>
    <scope>NUCLEOTIDE SEQUENCE</scope>
    <source>
        <strain evidence="1">EC-137</strain>
    </source>
</reference>
<organism evidence="1 2">
    <name type="scientific">Vararia minispora EC-137</name>
    <dbReference type="NCBI Taxonomy" id="1314806"/>
    <lineage>
        <taxon>Eukaryota</taxon>
        <taxon>Fungi</taxon>
        <taxon>Dikarya</taxon>
        <taxon>Basidiomycota</taxon>
        <taxon>Agaricomycotina</taxon>
        <taxon>Agaricomycetes</taxon>
        <taxon>Russulales</taxon>
        <taxon>Lachnocladiaceae</taxon>
        <taxon>Vararia</taxon>
    </lineage>
</organism>
<proteinExistence type="predicted"/>
<gene>
    <name evidence="1" type="ORF">K488DRAFT_90037</name>
</gene>